<protein>
    <submittedName>
        <fullName evidence="1">Uncharacterized protein</fullName>
    </submittedName>
</protein>
<organism evidence="1">
    <name type="scientific">Myoviridae sp. ct4vg1</name>
    <dbReference type="NCBI Taxonomy" id="2825033"/>
    <lineage>
        <taxon>Viruses</taxon>
        <taxon>Duplodnaviria</taxon>
        <taxon>Heunggongvirae</taxon>
        <taxon>Uroviricota</taxon>
        <taxon>Caudoviricetes</taxon>
    </lineage>
</organism>
<reference evidence="1" key="1">
    <citation type="journal article" date="2021" name="Proc. Natl. Acad. Sci. U.S.A.">
        <title>A Catalog of Tens of Thousands of Viruses from Human Metagenomes Reveals Hidden Associations with Chronic Diseases.</title>
        <authorList>
            <person name="Tisza M.J."/>
            <person name="Buck C.B."/>
        </authorList>
    </citation>
    <scope>NUCLEOTIDE SEQUENCE</scope>
    <source>
        <strain evidence="1">Ct4vg1</strain>
    </source>
</reference>
<dbReference type="EMBL" id="BK015562">
    <property type="protein sequence ID" value="DAE13011.1"/>
    <property type="molecule type" value="Genomic_DNA"/>
</dbReference>
<evidence type="ECO:0000313" key="1">
    <source>
        <dbReference type="EMBL" id="DAE13011.1"/>
    </source>
</evidence>
<proteinExistence type="predicted"/>
<accession>A0A8S5Q2P6</accession>
<sequence length="37" mass="3879">MPPIIATSGVTKIAQINPDPINENKAIVYQLISGNSA</sequence>
<name>A0A8S5Q2P6_9CAUD</name>